<name>A0ABP6ZVA8_9ACTN</name>
<protein>
    <submittedName>
        <fullName evidence="2">Uncharacterized protein</fullName>
    </submittedName>
</protein>
<gene>
    <name evidence="2" type="ORF">GCM10022223_41170</name>
</gene>
<proteinExistence type="predicted"/>
<organism evidence="2 3">
    <name type="scientific">Kineosporia mesophila</name>
    <dbReference type="NCBI Taxonomy" id="566012"/>
    <lineage>
        <taxon>Bacteria</taxon>
        <taxon>Bacillati</taxon>
        <taxon>Actinomycetota</taxon>
        <taxon>Actinomycetes</taxon>
        <taxon>Kineosporiales</taxon>
        <taxon>Kineosporiaceae</taxon>
        <taxon>Kineosporia</taxon>
    </lineage>
</organism>
<sequence length="123" mass="12967">MRRLARLAAVPAALFALGGLGLAGASSASAATVNFTFCNNASGVVAEAIFPQRGGFSTFVLSPGECNPTWTGINPGEPYVVRFHQQSNWNVYKDIANHWVWSCNERVAAVGNYGGSGVSEQCV</sequence>
<dbReference type="RefSeq" id="WP_231481011.1">
    <property type="nucleotide sequence ID" value="NZ_BAAAZO010000006.1"/>
</dbReference>
<comment type="caution">
    <text evidence="2">The sequence shown here is derived from an EMBL/GenBank/DDBJ whole genome shotgun (WGS) entry which is preliminary data.</text>
</comment>
<evidence type="ECO:0000313" key="2">
    <source>
        <dbReference type="EMBL" id="GAA3620078.1"/>
    </source>
</evidence>
<feature type="chain" id="PRO_5047161645" evidence="1">
    <location>
        <begin position="31"/>
        <end position="123"/>
    </location>
</feature>
<feature type="signal peptide" evidence="1">
    <location>
        <begin position="1"/>
        <end position="30"/>
    </location>
</feature>
<dbReference type="Proteomes" id="UP001501074">
    <property type="component" value="Unassembled WGS sequence"/>
</dbReference>
<reference evidence="3" key="1">
    <citation type="journal article" date="2019" name="Int. J. Syst. Evol. Microbiol.">
        <title>The Global Catalogue of Microorganisms (GCM) 10K type strain sequencing project: providing services to taxonomists for standard genome sequencing and annotation.</title>
        <authorList>
            <consortium name="The Broad Institute Genomics Platform"/>
            <consortium name="The Broad Institute Genome Sequencing Center for Infectious Disease"/>
            <person name="Wu L."/>
            <person name="Ma J."/>
        </authorList>
    </citation>
    <scope>NUCLEOTIDE SEQUENCE [LARGE SCALE GENOMIC DNA]</scope>
    <source>
        <strain evidence="3">JCM 16902</strain>
    </source>
</reference>
<accession>A0ABP6ZVA8</accession>
<dbReference type="EMBL" id="BAAAZO010000006">
    <property type="protein sequence ID" value="GAA3620078.1"/>
    <property type="molecule type" value="Genomic_DNA"/>
</dbReference>
<keyword evidence="1" id="KW-0732">Signal</keyword>
<evidence type="ECO:0000256" key="1">
    <source>
        <dbReference type="SAM" id="SignalP"/>
    </source>
</evidence>
<evidence type="ECO:0000313" key="3">
    <source>
        <dbReference type="Proteomes" id="UP001501074"/>
    </source>
</evidence>
<keyword evidence="3" id="KW-1185">Reference proteome</keyword>